<dbReference type="InterPro" id="IPR036515">
    <property type="entry name" value="Transposase_17_sf"/>
</dbReference>
<dbReference type="GO" id="GO:0004803">
    <property type="term" value="F:transposase activity"/>
    <property type="evidence" value="ECO:0007669"/>
    <property type="project" value="InterPro"/>
</dbReference>
<dbReference type="SUPFAM" id="SSF143422">
    <property type="entry name" value="Transposase IS200-like"/>
    <property type="match status" value="1"/>
</dbReference>
<reference evidence="2" key="1">
    <citation type="submission" date="2018-06" db="EMBL/GenBank/DDBJ databases">
        <authorList>
            <person name="Zhirakovskaya E."/>
        </authorList>
    </citation>
    <scope>NUCLEOTIDE SEQUENCE</scope>
</reference>
<evidence type="ECO:0000259" key="1">
    <source>
        <dbReference type="SMART" id="SM01321"/>
    </source>
</evidence>
<dbReference type="EMBL" id="UOFT01000025">
    <property type="protein sequence ID" value="VAW92411.1"/>
    <property type="molecule type" value="Genomic_DNA"/>
</dbReference>
<dbReference type="Pfam" id="PF01797">
    <property type="entry name" value="Y1_Tnp"/>
    <property type="match status" value="1"/>
</dbReference>
<organism evidence="2">
    <name type="scientific">hydrothermal vent metagenome</name>
    <dbReference type="NCBI Taxonomy" id="652676"/>
    <lineage>
        <taxon>unclassified sequences</taxon>
        <taxon>metagenomes</taxon>
        <taxon>ecological metagenomes</taxon>
    </lineage>
</organism>
<dbReference type="SMART" id="SM01321">
    <property type="entry name" value="Y1_Tnp"/>
    <property type="match status" value="1"/>
</dbReference>
<dbReference type="GO" id="GO:0006313">
    <property type="term" value="P:DNA transposition"/>
    <property type="evidence" value="ECO:0007669"/>
    <property type="project" value="InterPro"/>
</dbReference>
<proteinExistence type="predicted"/>
<protein>
    <submittedName>
        <fullName evidence="2">Transposase and inactivated derivatives</fullName>
    </submittedName>
</protein>
<dbReference type="Gene3D" id="3.30.70.1290">
    <property type="entry name" value="Transposase IS200-like"/>
    <property type="match status" value="1"/>
</dbReference>
<name>A0A3B0ZL99_9ZZZZ</name>
<dbReference type="GO" id="GO:0003677">
    <property type="term" value="F:DNA binding"/>
    <property type="evidence" value="ECO:0007669"/>
    <property type="project" value="InterPro"/>
</dbReference>
<feature type="domain" description="Transposase IS200-like" evidence="1">
    <location>
        <begin position="9"/>
        <end position="124"/>
    </location>
</feature>
<sequence length="227" mass="26707">MPRKPRFYLPGIPVHIVQRGHSRQPVFFKDVDYFAYLDWLKEAAERYRVEIHAYVLMTNHIHLLATPRDEDGVTRMMQYLGRYYVPYINRTYGSSGSLWEGRYKASLIQGEEHLLNCMRYIELNPVRADIVRSSSHYRWSSYRCNGQGKQDSLITQHFLYRALGKNSEEQLQAYKALFLGQEDQDELKEIRAAWQTGTPLGNEFFIAEIEQKLKRKVGQARRGRPSL</sequence>
<dbReference type="PANTHER" id="PTHR34322:SF2">
    <property type="entry name" value="TRANSPOSASE IS200-LIKE DOMAIN-CONTAINING PROTEIN"/>
    <property type="match status" value="1"/>
</dbReference>
<dbReference type="PANTHER" id="PTHR34322">
    <property type="entry name" value="TRANSPOSASE, Y1_TNP DOMAIN-CONTAINING"/>
    <property type="match status" value="1"/>
</dbReference>
<dbReference type="AlphaFoldDB" id="A0A3B0ZL99"/>
<accession>A0A3B0ZL99</accession>
<evidence type="ECO:0000313" key="2">
    <source>
        <dbReference type="EMBL" id="VAW92411.1"/>
    </source>
</evidence>
<dbReference type="InterPro" id="IPR002686">
    <property type="entry name" value="Transposase_17"/>
</dbReference>
<gene>
    <name evidence="2" type="ORF">MNBD_GAMMA23-382</name>
</gene>